<dbReference type="PANTHER" id="PTHR42887:SF2">
    <property type="entry name" value="OS12G0638800 PROTEIN"/>
    <property type="match status" value="1"/>
</dbReference>
<dbReference type="RefSeq" id="WP_166313699.1">
    <property type="nucleotide sequence ID" value="NZ_WOTH01000008.1"/>
</dbReference>
<comment type="caution">
    <text evidence="6">The sequence shown here is derived from an EMBL/GenBank/DDBJ whole genome shotgun (WGS) entry which is preliminary data.</text>
</comment>
<reference evidence="6" key="1">
    <citation type="submission" date="2019-11" db="EMBL/GenBank/DDBJ databases">
        <title>Description of new Acetobacter species.</title>
        <authorList>
            <person name="Cleenwerck I."/>
            <person name="Sombolestani A.S."/>
        </authorList>
    </citation>
    <scope>NUCLEOTIDE SEQUENCE</scope>
    <source>
        <strain evidence="6">LMG 1626</strain>
    </source>
</reference>
<evidence type="ECO:0000256" key="1">
    <source>
        <dbReference type="ARBA" id="ARBA00001974"/>
    </source>
</evidence>
<dbReference type="Pfam" id="PF03486">
    <property type="entry name" value="HI0933_like"/>
    <property type="match status" value="1"/>
</dbReference>
<dbReference type="Gene3D" id="2.40.30.10">
    <property type="entry name" value="Translation factors"/>
    <property type="match status" value="1"/>
</dbReference>
<comment type="cofactor">
    <cofactor evidence="1">
        <name>FAD</name>
        <dbReference type="ChEBI" id="CHEBI:57692"/>
    </cofactor>
</comment>
<name>A0A967ECZ2_9PROT</name>
<dbReference type="AlphaFoldDB" id="A0A967ECZ2"/>
<keyword evidence="3" id="KW-0274">FAD</keyword>
<dbReference type="NCBIfam" id="TIGR00275">
    <property type="entry name" value="aminoacetone oxidase family FAD-binding enzyme"/>
    <property type="match status" value="1"/>
</dbReference>
<keyword evidence="7" id="KW-1185">Reference proteome</keyword>
<dbReference type="SUPFAM" id="SSF160996">
    <property type="entry name" value="HI0933 insert domain-like"/>
    <property type="match status" value="1"/>
</dbReference>
<evidence type="ECO:0000313" key="6">
    <source>
        <dbReference type="EMBL" id="NHO53455.1"/>
    </source>
</evidence>
<evidence type="ECO:0000256" key="3">
    <source>
        <dbReference type="ARBA" id="ARBA00022827"/>
    </source>
</evidence>
<dbReference type="InterPro" id="IPR004792">
    <property type="entry name" value="BaiN-like"/>
</dbReference>
<dbReference type="InterPro" id="IPR036188">
    <property type="entry name" value="FAD/NAD-bd_sf"/>
</dbReference>
<dbReference type="Gene3D" id="3.50.50.60">
    <property type="entry name" value="FAD/NAD(P)-binding domain"/>
    <property type="match status" value="1"/>
</dbReference>
<accession>A0A967ECZ2</accession>
<sequence>MKQEKFDAIVIGAGAAGLMTAFTAGQQGARVLVLDHNNEPGRKILISGGGRCNFTNRHVAADRFLSTNRHFARSALARCTARDFLALVKRHRIAWHEKTLGQLFCDGSAREILAMLLEECRAGHVTIRLSETIRDVRHADGYEVRTDTATFASETLVLACGGLSIPKLGATGLAHDLARQFAIPVVRPEPGLVPLQAGADDLEWMQSLAGVSLPVRARCGKIGFDEAILFTHRGLSGPAILQISSFWKEGLPLGIDLLPGRDVLTLLKDARSARPRAHATSILGEWLPRRLAETMGPRLLGPKPAAEWPDRILRPAAQALQNWSFKPARTEGYAKAEVTIGGIDTRALSSRTMEASTVPGLYAVGEAVDVTGWLGGYNFHWAWASGHAAGVAIAERTCIS</sequence>
<dbReference type="Gene3D" id="1.10.8.260">
    <property type="entry name" value="HI0933 insert domain-like"/>
    <property type="match status" value="1"/>
</dbReference>
<dbReference type="InterPro" id="IPR023166">
    <property type="entry name" value="BaiN-like_dom_sf"/>
</dbReference>
<dbReference type="Proteomes" id="UP000597459">
    <property type="component" value="Unassembled WGS sequence"/>
</dbReference>
<evidence type="ECO:0000313" key="7">
    <source>
        <dbReference type="Proteomes" id="UP000597459"/>
    </source>
</evidence>
<proteinExistence type="predicted"/>
<dbReference type="InterPro" id="IPR055178">
    <property type="entry name" value="RsdA/BaiN/AoA(So)-like_dom"/>
</dbReference>
<feature type="domain" description="RsdA/BaiN/AoA(So)-like Rossmann fold-like" evidence="4">
    <location>
        <begin position="7"/>
        <end position="391"/>
    </location>
</feature>
<dbReference type="EMBL" id="WOTH01000008">
    <property type="protein sequence ID" value="NHO53455.1"/>
    <property type="molecule type" value="Genomic_DNA"/>
</dbReference>
<keyword evidence="2" id="KW-0285">Flavoprotein</keyword>
<evidence type="ECO:0000256" key="2">
    <source>
        <dbReference type="ARBA" id="ARBA00022630"/>
    </source>
</evidence>
<feature type="domain" description="RsdA/BaiN/AoA(So)-like insert" evidence="5">
    <location>
        <begin position="189"/>
        <end position="338"/>
    </location>
</feature>
<dbReference type="Pfam" id="PF22780">
    <property type="entry name" value="HI0933_like_1st"/>
    <property type="match status" value="1"/>
</dbReference>
<dbReference type="SUPFAM" id="SSF51905">
    <property type="entry name" value="FAD/NAD(P)-binding domain"/>
    <property type="match status" value="1"/>
</dbReference>
<gene>
    <name evidence="6" type="ORF">GOB87_05680</name>
</gene>
<dbReference type="PRINTS" id="PR00368">
    <property type="entry name" value="FADPNR"/>
</dbReference>
<protein>
    <submittedName>
        <fullName evidence="6">Aminoacetone oxidase family FAD-binding enzyme</fullName>
    </submittedName>
</protein>
<evidence type="ECO:0000259" key="5">
    <source>
        <dbReference type="Pfam" id="PF22780"/>
    </source>
</evidence>
<organism evidence="6 7">
    <name type="scientific">Acetobacter estunensis</name>
    <dbReference type="NCBI Taxonomy" id="104097"/>
    <lineage>
        <taxon>Bacteria</taxon>
        <taxon>Pseudomonadati</taxon>
        <taxon>Pseudomonadota</taxon>
        <taxon>Alphaproteobacteria</taxon>
        <taxon>Acetobacterales</taxon>
        <taxon>Acetobacteraceae</taxon>
        <taxon>Acetobacter</taxon>
    </lineage>
</organism>
<dbReference type="PANTHER" id="PTHR42887">
    <property type="entry name" value="OS12G0638800 PROTEIN"/>
    <property type="match status" value="1"/>
</dbReference>
<evidence type="ECO:0000259" key="4">
    <source>
        <dbReference type="Pfam" id="PF03486"/>
    </source>
</evidence>
<dbReference type="PRINTS" id="PR00411">
    <property type="entry name" value="PNDRDTASEI"/>
</dbReference>
<dbReference type="InterPro" id="IPR057661">
    <property type="entry name" value="RsdA/BaiN/AoA(So)_Rossmann"/>
</dbReference>